<dbReference type="Proteomes" id="UP000185612">
    <property type="component" value="Unassembled WGS sequence"/>
</dbReference>
<dbReference type="InterPro" id="IPR022880">
    <property type="entry name" value="DNApol_IV"/>
</dbReference>
<dbReference type="Pfam" id="PF21999">
    <property type="entry name" value="IMS_HHH_1"/>
    <property type="match status" value="1"/>
</dbReference>
<feature type="domain" description="UmuC" evidence="18">
    <location>
        <begin position="23"/>
        <end position="202"/>
    </location>
</feature>
<dbReference type="InterPro" id="IPR043502">
    <property type="entry name" value="DNA/RNA_pol_sf"/>
</dbReference>
<dbReference type="InParanoid" id="A0A1Q5PVE0"/>
<evidence type="ECO:0000256" key="9">
    <source>
        <dbReference type="ARBA" id="ARBA00022763"/>
    </source>
</evidence>
<keyword evidence="20" id="KW-1185">Reference proteome</keyword>
<dbReference type="SUPFAM" id="SSF100879">
    <property type="entry name" value="Lesion bypass DNA polymerase (Y-family), little finger domain"/>
    <property type="match status" value="1"/>
</dbReference>
<feature type="active site" evidence="16">
    <location>
        <position position="121"/>
    </location>
</feature>
<dbReference type="GO" id="GO:0006261">
    <property type="term" value="P:DNA-templated DNA replication"/>
    <property type="evidence" value="ECO:0007669"/>
    <property type="project" value="UniProtKB-UniRule"/>
</dbReference>
<evidence type="ECO:0000256" key="7">
    <source>
        <dbReference type="ARBA" id="ARBA00022705"/>
    </source>
</evidence>
<dbReference type="Gene3D" id="3.30.70.270">
    <property type="match status" value="1"/>
</dbReference>
<evidence type="ECO:0000256" key="16">
    <source>
        <dbReference type="HAMAP-Rule" id="MF_01113"/>
    </source>
</evidence>
<dbReference type="AlphaFoldDB" id="A0A1Q5PVE0"/>
<dbReference type="InterPro" id="IPR001126">
    <property type="entry name" value="UmuC"/>
</dbReference>
<dbReference type="PANTHER" id="PTHR11076">
    <property type="entry name" value="DNA REPAIR POLYMERASE UMUC / TRANSFERASE FAMILY MEMBER"/>
    <property type="match status" value="1"/>
</dbReference>
<keyword evidence="13 16" id="KW-0234">DNA repair</keyword>
<evidence type="ECO:0000256" key="14">
    <source>
        <dbReference type="ARBA" id="ARBA00025589"/>
    </source>
</evidence>
<dbReference type="PROSITE" id="PS50173">
    <property type="entry name" value="UMUC"/>
    <property type="match status" value="1"/>
</dbReference>
<evidence type="ECO:0000256" key="13">
    <source>
        <dbReference type="ARBA" id="ARBA00023204"/>
    </source>
</evidence>
<evidence type="ECO:0000256" key="17">
    <source>
        <dbReference type="SAM" id="MobiDB-lite"/>
    </source>
</evidence>
<evidence type="ECO:0000256" key="5">
    <source>
        <dbReference type="ARBA" id="ARBA00022679"/>
    </source>
</evidence>
<name>A0A1Q5PVE0_9ACTO</name>
<evidence type="ECO:0000313" key="20">
    <source>
        <dbReference type="Proteomes" id="UP000185612"/>
    </source>
</evidence>
<feature type="site" description="Substrate discrimination" evidence="16">
    <location>
        <position position="32"/>
    </location>
</feature>
<comment type="subcellular location">
    <subcellularLocation>
        <location evidence="1 16">Cytoplasm</location>
    </subcellularLocation>
</comment>
<sequence length="438" mass="47169">MSNAPRLAAARRHWGDDDSATPILHVDMDAFFAAVEILDHPHLRGLPVAVGGPDRGVISAASYAARAFGVRAAQSVAHAKQLCPQLVLQPARMRRYQEVSRSVMAILQRVTPHVQQVSVDEAYLDVAGARRLWGSALPIATQLRQTIRREVGVVASIGIGDTKLLAKLASAHAKPDGLLLIPADRSLDFLHLLPIGALPGVGRVTAQNLQLRGVETVGDLARLDTSQLSKWVGRAAGARLAALARNDDRRQVRPGRVEKSYGTETTFFTADVTAAQLRRTVLHQARTCGRQLRQRHRLATTVVLKVKTPDFRLHTRSRTLAQPTDLDAELAAIALRLLAEMALAGPVRLVGVRVEGVVERAVGVQFALDSDGRQQATQRSVDEVLNRFGPRAVQPASLLAGQKGTGPGGKTAIRGRRAGYPVGSEQNGAEDGPVRTRT</sequence>
<dbReference type="InterPro" id="IPR017961">
    <property type="entry name" value="DNA_pol_Y-fam_little_finger"/>
</dbReference>
<proteinExistence type="inferred from homology"/>
<dbReference type="HAMAP" id="MF_01113">
    <property type="entry name" value="DNApol_IV"/>
    <property type="match status" value="1"/>
</dbReference>
<dbReference type="GO" id="GO:0003684">
    <property type="term" value="F:damaged DNA binding"/>
    <property type="evidence" value="ECO:0007669"/>
    <property type="project" value="InterPro"/>
</dbReference>
<evidence type="ECO:0000256" key="3">
    <source>
        <dbReference type="ARBA" id="ARBA00022457"/>
    </source>
</evidence>
<evidence type="ECO:0000256" key="1">
    <source>
        <dbReference type="ARBA" id="ARBA00004496"/>
    </source>
</evidence>
<evidence type="ECO:0000256" key="8">
    <source>
        <dbReference type="ARBA" id="ARBA00022723"/>
    </source>
</evidence>
<keyword evidence="12 16" id="KW-0238">DNA-binding</keyword>
<keyword evidence="5 16" id="KW-0808">Transferase</keyword>
<evidence type="ECO:0000313" key="19">
    <source>
        <dbReference type="EMBL" id="OKL51538.1"/>
    </source>
</evidence>
<dbReference type="RefSeq" id="WP_073824516.1">
    <property type="nucleotide sequence ID" value="NZ_MQVS01000006.1"/>
</dbReference>
<dbReference type="InterPro" id="IPR043128">
    <property type="entry name" value="Rev_trsase/Diguanyl_cyclase"/>
</dbReference>
<accession>A0A1Q5PVE0</accession>
<evidence type="ECO:0000256" key="11">
    <source>
        <dbReference type="ARBA" id="ARBA00022932"/>
    </source>
</evidence>
<dbReference type="InterPro" id="IPR036775">
    <property type="entry name" value="DNA_pol_Y-fam_lit_finger_sf"/>
</dbReference>
<feature type="binding site" evidence="16">
    <location>
        <position position="27"/>
    </location>
    <ligand>
        <name>Mg(2+)</name>
        <dbReference type="ChEBI" id="CHEBI:18420"/>
    </ligand>
</feature>
<evidence type="ECO:0000256" key="2">
    <source>
        <dbReference type="ARBA" id="ARBA00010945"/>
    </source>
</evidence>
<dbReference type="Gene3D" id="3.30.1490.100">
    <property type="entry name" value="DNA polymerase, Y-family, little finger domain"/>
    <property type="match status" value="1"/>
</dbReference>
<dbReference type="PANTHER" id="PTHR11076:SF33">
    <property type="entry name" value="DNA POLYMERASE KAPPA"/>
    <property type="match status" value="1"/>
</dbReference>
<keyword evidence="3 16" id="KW-0515">Mutator protein</keyword>
<dbReference type="GO" id="GO:0042276">
    <property type="term" value="P:error-prone translesion synthesis"/>
    <property type="evidence" value="ECO:0007669"/>
    <property type="project" value="TreeGrafter"/>
</dbReference>
<dbReference type="GO" id="GO:0000287">
    <property type="term" value="F:magnesium ion binding"/>
    <property type="evidence" value="ECO:0007669"/>
    <property type="project" value="UniProtKB-UniRule"/>
</dbReference>
<keyword evidence="10 16" id="KW-0460">Magnesium</keyword>
<feature type="region of interest" description="Disordered" evidence="17">
    <location>
        <begin position="398"/>
        <end position="438"/>
    </location>
</feature>
<dbReference type="GO" id="GO:0005829">
    <property type="term" value="C:cytosol"/>
    <property type="evidence" value="ECO:0007669"/>
    <property type="project" value="TreeGrafter"/>
</dbReference>
<dbReference type="GO" id="GO:0009432">
    <property type="term" value="P:SOS response"/>
    <property type="evidence" value="ECO:0007669"/>
    <property type="project" value="TreeGrafter"/>
</dbReference>
<dbReference type="Gene3D" id="3.40.1170.60">
    <property type="match status" value="1"/>
</dbReference>
<comment type="subunit">
    <text evidence="16">Monomer.</text>
</comment>
<organism evidence="19 20">
    <name type="scientific">Buchananella hordeovulneris</name>
    <dbReference type="NCBI Taxonomy" id="52770"/>
    <lineage>
        <taxon>Bacteria</taxon>
        <taxon>Bacillati</taxon>
        <taxon>Actinomycetota</taxon>
        <taxon>Actinomycetes</taxon>
        <taxon>Actinomycetales</taxon>
        <taxon>Actinomycetaceae</taxon>
        <taxon>Buchananella</taxon>
    </lineage>
</organism>
<comment type="similarity">
    <text evidence="2 16">Belongs to the DNA polymerase type-Y family.</text>
</comment>
<comment type="function">
    <text evidence="14 16">Poorly processive, error-prone DNA polymerase involved in untargeted mutagenesis. Copies undamaged DNA at stalled replication forks, which arise in vivo from mismatched or misaligned primer ends. These misaligned primers can be extended by PolIV. Exhibits no 3'-5' exonuclease (proofreading) activity. May be involved in translesional synthesis, in conjunction with the beta clamp from PolIII.</text>
</comment>
<keyword evidence="6 16" id="KW-0548">Nucleotidyltransferase</keyword>
<dbReference type="EC" id="2.7.7.7" evidence="16"/>
<evidence type="ECO:0000256" key="6">
    <source>
        <dbReference type="ARBA" id="ARBA00022695"/>
    </source>
</evidence>
<reference evidence="20" key="1">
    <citation type="submission" date="2016-12" db="EMBL/GenBank/DDBJ databases">
        <authorList>
            <person name="Meng X."/>
        </authorList>
    </citation>
    <scope>NUCLEOTIDE SEQUENCE [LARGE SCALE GENOMIC DNA]</scope>
    <source>
        <strain evidence="20">DSM 20732</strain>
    </source>
</reference>
<dbReference type="GO" id="GO:0003887">
    <property type="term" value="F:DNA-directed DNA polymerase activity"/>
    <property type="evidence" value="ECO:0007669"/>
    <property type="project" value="UniProtKB-UniRule"/>
</dbReference>
<keyword evidence="11 16" id="KW-0239">DNA-directed DNA polymerase</keyword>
<dbReference type="GO" id="GO:0006281">
    <property type="term" value="P:DNA repair"/>
    <property type="evidence" value="ECO:0007669"/>
    <property type="project" value="UniProtKB-UniRule"/>
</dbReference>
<comment type="cofactor">
    <cofactor evidence="16">
        <name>Mg(2+)</name>
        <dbReference type="ChEBI" id="CHEBI:18420"/>
    </cofactor>
    <text evidence="16">Binds 2 magnesium ions per subunit.</text>
</comment>
<keyword evidence="7 16" id="KW-0235">DNA replication</keyword>
<dbReference type="CDD" id="cd03586">
    <property type="entry name" value="PolY_Pol_IV_kappa"/>
    <property type="match status" value="1"/>
</dbReference>
<dbReference type="STRING" id="52770.BSZ40_06745"/>
<dbReference type="EMBL" id="MQVS01000006">
    <property type="protein sequence ID" value="OKL51538.1"/>
    <property type="molecule type" value="Genomic_DNA"/>
</dbReference>
<dbReference type="InterPro" id="IPR050116">
    <property type="entry name" value="DNA_polymerase-Y"/>
</dbReference>
<gene>
    <name evidence="16" type="primary">dinB</name>
    <name evidence="19" type="ORF">BSZ40_06745</name>
</gene>
<dbReference type="Pfam" id="PF00817">
    <property type="entry name" value="IMS"/>
    <property type="match status" value="1"/>
</dbReference>
<dbReference type="OrthoDB" id="9808813at2"/>
<keyword evidence="9 16" id="KW-0227">DNA damage</keyword>
<dbReference type="Gene3D" id="1.10.150.20">
    <property type="entry name" value="5' to 3' exonuclease, C-terminal subdomain"/>
    <property type="match status" value="1"/>
</dbReference>
<dbReference type="Pfam" id="PF11799">
    <property type="entry name" value="IMS_C"/>
    <property type="match status" value="1"/>
</dbReference>
<protein>
    <recommendedName>
        <fullName evidence="16">DNA polymerase IV</fullName>
        <shortName evidence="16">Pol IV</shortName>
        <ecNumber evidence="16">2.7.7.7</ecNumber>
    </recommendedName>
</protein>
<dbReference type="InterPro" id="IPR053848">
    <property type="entry name" value="IMS_HHH_1"/>
</dbReference>
<dbReference type="NCBIfam" id="NF002677">
    <property type="entry name" value="PRK02406.1"/>
    <property type="match status" value="1"/>
</dbReference>
<evidence type="ECO:0000259" key="18">
    <source>
        <dbReference type="PROSITE" id="PS50173"/>
    </source>
</evidence>
<dbReference type="SUPFAM" id="SSF56672">
    <property type="entry name" value="DNA/RNA polymerases"/>
    <property type="match status" value="1"/>
</dbReference>
<keyword evidence="4 16" id="KW-0963">Cytoplasm</keyword>
<feature type="binding site" evidence="16">
    <location>
        <position position="120"/>
    </location>
    <ligand>
        <name>Mg(2+)</name>
        <dbReference type="ChEBI" id="CHEBI:18420"/>
    </ligand>
</feature>
<dbReference type="FunCoup" id="A0A1Q5PVE0">
    <property type="interactions" value="212"/>
</dbReference>
<evidence type="ECO:0000256" key="4">
    <source>
        <dbReference type="ARBA" id="ARBA00022490"/>
    </source>
</evidence>
<evidence type="ECO:0000256" key="15">
    <source>
        <dbReference type="ARBA" id="ARBA00049244"/>
    </source>
</evidence>
<evidence type="ECO:0000256" key="10">
    <source>
        <dbReference type="ARBA" id="ARBA00022842"/>
    </source>
</evidence>
<comment type="catalytic activity">
    <reaction evidence="15 16">
        <text>DNA(n) + a 2'-deoxyribonucleoside 5'-triphosphate = DNA(n+1) + diphosphate</text>
        <dbReference type="Rhea" id="RHEA:22508"/>
        <dbReference type="Rhea" id="RHEA-COMP:17339"/>
        <dbReference type="Rhea" id="RHEA-COMP:17340"/>
        <dbReference type="ChEBI" id="CHEBI:33019"/>
        <dbReference type="ChEBI" id="CHEBI:61560"/>
        <dbReference type="ChEBI" id="CHEBI:173112"/>
        <dbReference type="EC" id="2.7.7.7"/>
    </reaction>
</comment>
<comment type="caution">
    <text evidence="19">The sequence shown here is derived from an EMBL/GenBank/DDBJ whole genome shotgun (WGS) entry which is preliminary data.</text>
</comment>
<keyword evidence="8 16" id="KW-0479">Metal-binding</keyword>
<evidence type="ECO:0000256" key="12">
    <source>
        <dbReference type="ARBA" id="ARBA00023125"/>
    </source>
</evidence>